<protein>
    <submittedName>
        <fullName evidence="2">Phage portal protein</fullName>
    </submittedName>
</protein>
<dbReference type="EMBL" id="AAILSW010000121">
    <property type="protein sequence ID" value="ECF6076944.1"/>
    <property type="molecule type" value="Genomic_DNA"/>
</dbReference>
<proteinExistence type="predicted"/>
<dbReference type="AlphaFoldDB" id="A0A5Y2SKC9"/>
<reference evidence="2" key="1">
    <citation type="submission" date="2019-07" db="EMBL/GenBank/DDBJ databases">
        <authorList>
            <person name="Ashton P.M."/>
            <person name="Dallman T."/>
            <person name="Nair S."/>
            <person name="De Pinna E."/>
            <person name="Peters T."/>
            <person name="Grant K."/>
        </authorList>
    </citation>
    <scope>NUCLEOTIDE SEQUENCE [LARGE SCALE GENOMIC DNA]</scope>
    <source>
        <strain evidence="2">674345</strain>
    </source>
</reference>
<name>A0A5Y2SKC9_SALHO</name>
<evidence type="ECO:0000313" key="2">
    <source>
        <dbReference type="EMBL" id="ECF6076944.1"/>
    </source>
</evidence>
<evidence type="ECO:0000256" key="1">
    <source>
        <dbReference type="SAM" id="MobiDB-lite"/>
    </source>
</evidence>
<comment type="caution">
    <text evidence="2">The sequence shown here is derived from an EMBL/GenBank/DDBJ whole genome shotgun (WGS) entry which is preliminary data.</text>
</comment>
<feature type="compositionally biased region" description="Basic residues" evidence="1">
    <location>
        <begin position="1"/>
        <end position="17"/>
    </location>
</feature>
<organism evidence="2">
    <name type="scientific">Salmonella houtenae</name>
    <dbReference type="NCBI Taxonomy" id="59205"/>
    <lineage>
        <taxon>Bacteria</taxon>
        <taxon>Pseudomonadati</taxon>
        <taxon>Pseudomonadota</taxon>
        <taxon>Gammaproteobacteria</taxon>
        <taxon>Enterobacterales</taxon>
        <taxon>Enterobacteriaceae</taxon>
        <taxon>Salmonella</taxon>
    </lineage>
</organism>
<dbReference type="Proteomes" id="UP000839836">
    <property type="component" value="Unassembled WGS sequence"/>
</dbReference>
<gene>
    <name evidence="2" type="ORF">FNH47_23975</name>
</gene>
<feature type="non-terminal residue" evidence="2">
    <location>
        <position position="103"/>
    </location>
</feature>
<sequence>MKKRKYKERRAASKPRHMSLVTMGKPEPILTTGTNYKDVWYDNEAEHWTLPIDRLALAQLVNLNAQHGGVLYARRNMVTANYKDGGLTHEQLGAAVFDWLTFG</sequence>
<accession>A0A5Y2SKC9</accession>
<feature type="region of interest" description="Disordered" evidence="1">
    <location>
        <begin position="1"/>
        <end position="26"/>
    </location>
</feature>